<proteinExistence type="predicted"/>
<reference evidence="1" key="1">
    <citation type="submission" date="2020-07" db="EMBL/GenBank/DDBJ databases">
        <authorList>
            <person name="Ferguson B K."/>
        </authorList>
    </citation>
    <scope>NUCLEOTIDE SEQUENCE</scope>
    <source>
        <strain evidence="1">L06</strain>
    </source>
</reference>
<organism evidence="1">
    <name type="scientific">Bracon brevicornis</name>
    <dbReference type="NCBI Taxonomy" id="1563983"/>
    <lineage>
        <taxon>Eukaryota</taxon>
        <taxon>Metazoa</taxon>
        <taxon>Ecdysozoa</taxon>
        <taxon>Arthropoda</taxon>
        <taxon>Hexapoda</taxon>
        <taxon>Insecta</taxon>
        <taxon>Pterygota</taxon>
        <taxon>Neoptera</taxon>
        <taxon>Endopterygota</taxon>
        <taxon>Hymenoptera</taxon>
        <taxon>Apocrita</taxon>
        <taxon>Ichneumonoidea</taxon>
        <taxon>Braconidae</taxon>
        <taxon>Braconinae</taxon>
        <taxon>Bracon</taxon>
    </lineage>
</organism>
<dbReference type="AlphaFoldDB" id="A0A6V7IHS5"/>
<dbReference type="EMBL" id="CADCXW020000003">
    <property type="protein sequence ID" value="CAD1539179.1"/>
    <property type="molecule type" value="Genomic_DNA"/>
</dbReference>
<sequence>MNIVTLKEGRVVGEKKVHSVFVIVSPFKIVEATRPLNESECAHKSTFGDAVAYNIRLITSPSTAPTALLFFNKNATD</sequence>
<evidence type="ECO:0000313" key="1">
    <source>
        <dbReference type="EMBL" id="CAD1539179.1"/>
    </source>
</evidence>
<name>A0A6V7IHS5_9HYME</name>
<accession>A0A6V7IHS5</accession>
<protein>
    <submittedName>
        <fullName evidence="1">Uncharacterized protein</fullName>
    </submittedName>
</protein>
<gene>
    <name evidence="1" type="ORF">BBRV_LOCUS25532</name>
</gene>